<feature type="chain" id="PRO_5040461411" evidence="1">
    <location>
        <begin position="28"/>
        <end position="52"/>
    </location>
</feature>
<dbReference type="OrthoDB" id="5568734at2759"/>
<keyword evidence="1" id="KW-0732">Signal</keyword>
<protein>
    <submittedName>
        <fullName evidence="2">3492_t:CDS:1</fullName>
    </submittedName>
</protein>
<evidence type="ECO:0000313" key="3">
    <source>
        <dbReference type="Proteomes" id="UP000789759"/>
    </source>
</evidence>
<comment type="caution">
    <text evidence="2">The sequence shown here is derived from an EMBL/GenBank/DDBJ whole genome shotgun (WGS) entry which is preliminary data.</text>
</comment>
<feature type="non-terminal residue" evidence="2">
    <location>
        <position position="1"/>
    </location>
</feature>
<reference evidence="2" key="1">
    <citation type="submission" date="2021-06" db="EMBL/GenBank/DDBJ databases">
        <authorList>
            <person name="Kallberg Y."/>
            <person name="Tangrot J."/>
            <person name="Rosling A."/>
        </authorList>
    </citation>
    <scope>NUCLEOTIDE SEQUENCE</scope>
    <source>
        <strain evidence="2">FL966</strain>
    </source>
</reference>
<organism evidence="2 3">
    <name type="scientific">Cetraspora pellucida</name>
    <dbReference type="NCBI Taxonomy" id="1433469"/>
    <lineage>
        <taxon>Eukaryota</taxon>
        <taxon>Fungi</taxon>
        <taxon>Fungi incertae sedis</taxon>
        <taxon>Mucoromycota</taxon>
        <taxon>Glomeromycotina</taxon>
        <taxon>Glomeromycetes</taxon>
        <taxon>Diversisporales</taxon>
        <taxon>Gigasporaceae</taxon>
        <taxon>Cetraspora</taxon>
    </lineage>
</organism>
<dbReference type="Proteomes" id="UP000789759">
    <property type="component" value="Unassembled WGS sequence"/>
</dbReference>
<feature type="signal peptide" evidence="1">
    <location>
        <begin position="1"/>
        <end position="27"/>
    </location>
</feature>
<accession>A0A9N9J9T7</accession>
<proteinExistence type="predicted"/>
<sequence length="52" mass="5884">LTVPFATIFATFLLWAVSLTPIRIAQAKQEEGLDNSQPREQYTNLVSKLYLS</sequence>
<dbReference type="AlphaFoldDB" id="A0A9N9J9T7"/>
<evidence type="ECO:0000256" key="1">
    <source>
        <dbReference type="SAM" id="SignalP"/>
    </source>
</evidence>
<gene>
    <name evidence="2" type="ORF">CPELLU_LOCUS15855</name>
</gene>
<evidence type="ECO:0000313" key="2">
    <source>
        <dbReference type="EMBL" id="CAG8770679.1"/>
    </source>
</evidence>
<dbReference type="EMBL" id="CAJVQA010021795">
    <property type="protein sequence ID" value="CAG8770679.1"/>
    <property type="molecule type" value="Genomic_DNA"/>
</dbReference>
<name>A0A9N9J9T7_9GLOM</name>
<keyword evidence="3" id="KW-1185">Reference proteome</keyword>